<feature type="domain" description="Gfo/Idh/MocA-like oxidoreductase N-terminal" evidence="3">
    <location>
        <begin position="3"/>
        <end position="119"/>
    </location>
</feature>
<dbReference type="InterPro" id="IPR036291">
    <property type="entry name" value="NAD(P)-bd_dom_sf"/>
</dbReference>
<evidence type="ECO:0000256" key="2">
    <source>
        <dbReference type="ARBA" id="ARBA00023002"/>
    </source>
</evidence>
<proteinExistence type="inferred from homology"/>
<dbReference type="SUPFAM" id="SSF51735">
    <property type="entry name" value="NAD(P)-binding Rossmann-fold domains"/>
    <property type="match status" value="1"/>
</dbReference>
<dbReference type="GO" id="GO:0000166">
    <property type="term" value="F:nucleotide binding"/>
    <property type="evidence" value="ECO:0007669"/>
    <property type="project" value="InterPro"/>
</dbReference>
<evidence type="ECO:0000313" key="5">
    <source>
        <dbReference type="Proteomes" id="UP000316714"/>
    </source>
</evidence>
<gene>
    <name evidence="4" type="primary">iolG_3</name>
    <name evidence="4" type="ORF">KOR34_05490</name>
</gene>
<dbReference type="AlphaFoldDB" id="A0A5C5VDD5"/>
<accession>A0A5C5VDD5</accession>
<sequence length="336" mass="36440">MKFRLGLIGLGPSWATRHKPALHALSTRFQVRAVCDPVAHRAEQVANELGARPMEGFRALAACEDVDAVMLLSARWFGALPILAACDFGKAVYCGASVNLEAQQAATLRDRVANAGIAFMAEFPKRLAPATTRLQELMATRLGRPRLIFCNQRYASRGDDGDGPANMRRLVEMVDWCCYVAGREVQSVTGAAHETGPHTPSVSEACGDYSLMTLGFRPGPGEGCGVMAQIACGSYVSSAWSDAASFRRPAELQVVCERGIAFLDLPNRLVWFDDAGQHTESLDSERPVGEQLLMQFHRAVSSLVLKSSGLEDAYRAATLVIAGQTSHREGRRIELS</sequence>
<dbReference type="OrthoDB" id="241454at2"/>
<name>A0A5C5VDD5_9BACT</name>
<reference evidence="4 5" key="1">
    <citation type="submission" date="2019-02" db="EMBL/GenBank/DDBJ databases">
        <title>Deep-cultivation of Planctomycetes and their phenomic and genomic characterization uncovers novel biology.</title>
        <authorList>
            <person name="Wiegand S."/>
            <person name="Jogler M."/>
            <person name="Boedeker C."/>
            <person name="Pinto D."/>
            <person name="Vollmers J."/>
            <person name="Rivas-Marin E."/>
            <person name="Kohn T."/>
            <person name="Peeters S.H."/>
            <person name="Heuer A."/>
            <person name="Rast P."/>
            <person name="Oberbeckmann S."/>
            <person name="Bunk B."/>
            <person name="Jeske O."/>
            <person name="Meyerdierks A."/>
            <person name="Storesund J.E."/>
            <person name="Kallscheuer N."/>
            <person name="Luecker S."/>
            <person name="Lage O.M."/>
            <person name="Pohl T."/>
            <person name="Merkel B.J."/>
            <person name="Hornburger P."/>
            <person name="Mueller R.-W."/>
            <person name="Bruemmer F."/>
            <person name="Labrenz M."/>
            <person name="Spormann A.M."/>
            <person name="Op Den Camp H."/>
            <person name="Overmann J."/>
            <person name="Amann R."/>
            <person name="Jetten M.S.M."/>
            <person name="Mascher T."/>
            <person name="Medema M.H."/>
            <person name="Devos D.P."/>
            <person name="Kaster A.-K."/>
            <person name="Ovreas L."/>
            <person name="Rohde M."/>
            <person name="Galperin M.Y."/>
            <person name="Jogler C."/>
        </authorList>
    </citation>
    <scope>NUCLEOTIDE SEQUENCE [LARGE SCALE GENOMIC DNA]</scope>
    <source>
        <strain evidence="4 5">KOR34</strain>
    </source>
</reference>
<dbReference type="Proteomes" id="UP000316714">
    <property type="component" value="Unassembled WGS sequence"/>
</dbReference>
<keyword evidence="2 4" id="KW-0560">Oxidoreductase</keyword>
<comment type="similarity">
    <text evidence="1">Belongs to the Gfo/Idh/MocA family.</text>
</comment>
<dbReference type="Gene3D" id="3.30.360.10">
    <property type="entry name" value="Dihydrodipicolinate Reductase, domain 2"/>
    <property type="match status" value="1"/>
</dbReference>
<dbReference type="Gene3D" id="3.40.50.720">
    <property type="entry name" value="NAD(P)-binding Rossmann-like Domain"/>
    <property type="match status" value="1"/>
</dbReference>
<dbReference type="RefSeq" id="WP_146561993.1">
    <property type="nucleotide sequence ID" value="NZ_SIHJ01000001.1"/>
</dbReference>
<keyword evidence="5" id="KW-1185">Reference proteome</keyword>
<dbReference type="GO" id="GO:0050112">
    <property type="term" value="F:inositol 2-dehydrogenase (NAD+) activity"/>
    <property type="evidence" value="ECO:0007669"/>
    <property type="project" value="UniProtKB-EC"/>
</dbReference>
<dbReference type="InterPro" id="IPR051317">
    <property type="entry name" value="Gfo/Idh/MocA_oxidoreduct"/>
</dbReference>
<evidence type="ECO:0000313" key="4">
    <source>
        <dbReference type="EMBL" id="TWT35655.1"/>
    </source>
</evidence>
<dbReference type="PANTHER" id="PTHR43708:SF5">
    <property type="entry name" value="CONSERVED EXPRESSED OXIDOREDUCTASE (EUROFUNG)-RELATED"/>
    <property type="match status" value="1"/>
</dbReference>
<dbReference type="EC" id="1.1.1.18" evidence="4"/>
<dbReference type="Pfam" id="PF01408">
    <property type="entry name" value="GFO_IDH_MocA"/>
    <property type="match status" value="1"/>
</dbReference>
<protein>
    <submittedName>
        <fullName evidence="4">Inositol 2-dehydrogenase/D-chiro-inositol 3-dehydrogenase</fullName>
        <ecNumber evidence="4">1.1.1.18</ecNumber>
    </submittedName>
</protein>
<organism evidence="4 5">
    <name type="scientific">Posidoniimonas corsicana</name>
    <dbReference type="NCBI Taxonomy" id="1938618"/>
    <lineage>
        <taxon>Bacteria</taxon>
        <taxon>Pseudomonadati</taxon>
        <taxon>Planctomycetota</taxon>
        <taxon>Planctomycetia</taxon>
        <taxon>Pirellulales</taxon>
        <taxon>Lacipirellulaceae</taxon>
        <taxon>Posidoniimonas</taxon>
    </lineage>
</organism>
<evidence type="ECO:0000259" key="3">
    <source>
        <dbReference type="Pfam" id="PF01408"/>
    </source>
</evidence>
<dbReference type="PANTHER" id="PTHR43708">
    <property type="entry name" value="CONSERVED EXPRESSED OXIDOREDUCTASE (EUROFUNG)"/>
    <property type="match status" value="1"/>
</dbReference>
<dbReference type="InterPro" id="IPR000683">
    <property type="entry name" value="Gfo/Idh/MocA-like_OxRdtase_N"/>
</dbReference>
<evidence type="ECO:0000256" key="1">
    <source>
        <dbReference type="ARBA" id="ARBA00010928"/>
    </source>
</evidence>
<comment type="caution">
    <text evidence="4">The sequence shown here is derived from an EMBL/GenBank/DDBJ whole genome shotgun (WGS) entry which is preliminary data.</text>
</comment>
<dbReference type="EMBL" id="SIHJ01000001">
    <property type="protein sequence ID" value="TWT35655.1"/>
    <property type="molecule type" value="Genomic_DNA"/>
</dbReference>